<organism evidence="2 3">
    <name type="scientific">Emergomyces pasteurianus Ep9510</name>
    <dbReference type="NCBI Taxonomy" id="1447872"/>
    <lineage>
        <taxon>Eukaryota</taxon>
        <taxon>Fungi</taxon>
        <taxon>Dikarya</taxon>
        <taxon>Ascomycota</taxon>
        <taxon>Pezizomycotina</taxon>
        <taxon>Eurotiomycetes</taxon>
        <taxon>Eurotiomycetidae</taxon>
        <taxon>Onygenales</taxon>
        <taxon>Ajellomycetaceae</taxon>
        <taxon>Emergomyces</taxon>
    </lineage>
</organism>
<feature type="compositionally biased region" description="Low complexity" evidence="1">
    <location>
        <begin position="32"/>
        <end position="49"/>
    </location>
</feature>
<dbReference type="Proteomes" id="UP000182235">
    <property type="component" value="Unassembled WGS sequence"/>
</dbReference>
<feature type="compositionally biased region" description="Polar residues" evidence="1">
    <location>
        <begin position="264"/>
        <end position="277"/>
    </location>
</feature>
<accession>A0A1J9PFP3</accession>
<keyword evidence="3" id="KW-1185">Reference proteome</keyword>
<feature type="compositionally biased region" description="Low complexity" evidence="1">
    <location>
        <begin position="120"/>
        <end position="132"/>
    </location>
</feature>
<dbReference type="VEuPathDB" id="FungiDB:AJ78_04450"/>
<evidence type="ECO:0000256" key="1">
    <source>
        <dbReference type="SAM" id="MobiDB-lite"/>
    </source>
</evidence>
<feature type="compositionally biased region" description="Low complexity" evidence="1">
    <location>
        <begin position="140"/>
        <end position="152"/>
    </location>
</feature>
<feature type="compositionally biased region" description="Polar residues" evidence="1">
    <location>
        <begin position="1"/>
        <end position="14"/>
    </location>
</feature>
<name>A0A1J9PFP3_9EURO</name>
<comment type="caution">
    <text evidence="2">The sequence shown here is derived from an EMBL/GenBank/DDBJ whole genome shotgun (WGS) entry which is preliminary data.</text>
</comment>
<feature type="compositionally biased region" description="Low complexity" evidence="1">
    <location>
        <begin position="221"/>
        <end position="263"/>
    </location>
</feature>
<gene>
    <name evidence="2" type="ORF">AJ78_04450</name>
</gene>
<feature type="compositionally biased region" description="Low complexity" evidence="1">
    <location>
        <begin position="58"/>
        <end position="72"/>
    </location>
</feature>
<dbReference type="EMBL" id="LGRN01000166">
    <property type="protein sequence ID" value="OJD15265.1"/>
    <property type="molecule type" value="Genomic_DNA"/>
</dbReference>
<feature type="region of interest" description="Disordered" evidence="1">
    <location>
        <begin position="1"/>
        <end position="309"/>
    </location>
</feature>
<reference evidence="2 3" key="1">
    <citation type="submission" date="2015-07" db="EMBL/GenBank/DDBJ databases">
        <title>Emmonsia species relationships and genome sequence.</title>
        <authorList>
            <consortium name="The Broad Institute Genomics Platform"/>
            <person name="Cuomo C.A."/>
            <person name="Munoz J.F."/>
            <person name="Imamovic A."/>
            <person name="Priest M.E."/>
            <person name="Young S."/>
            <person name="Clay O.K."/>
            <person name="McEwen J.G."/>
        </authorList>
    </citation>
    <scope>NUCLEOTIDE SEQUENCE [LARGE SCALE GENOMIC DNA]</scope>
    <source>
        <strain evidence="2 3">UAMH 9510</strain>
    </source>
</reference>
<evidence type="ECO:0000313" key="3">
    <source>
        <dbReference type="Proteomes" id="UP000182235"/>
    </source>
</evidence>
<dbReference type="OrthoDB" id="4188816at2759"/>
<proteinExistence type="predicted"/>
<evidence type="ECO:0000313" key="2">
    <source>
        <dbReference type="EMBL" id="OJD15265.1"/>
    </source>
</evidence>
<feature type="compositionally biased region" description="Low complexity" evidence="1">
    <location>
        <begin position="162"/>
        <end position="193"/>
    </location>
</feature>
<protein>
    <submittedName>
        <fullName evidence="2">Uncharacterized protein</fullName>
    </submittedName>
</protein>
<sequence length="345" mass="35417">MTPNTKENNVPQQTKLRKPPEEPMSNSAEFITPAPATAFASSSPTTGSGDTKNGFPTSSPSANNPSPMINAPDSLPPSATGTTTVPPNPTDPSSASLASPPAPAPAQLPVISNETASLPGAGTATATATAAGTGTGTGTGTDQRTAAAAAAAHPSIPPPPKAGQQQLPAAAPPNSSSPYVPAISTSSSSSPYQPAHPPQEPQQPLTHPPGYIQNPAINSLNSTTNPYQTYSYSYNNSYTAASPYISHGQPQQPQQQQQQQQPPSTTAGAAQSANMSSGRWRWDDAPGGAGGRYVYQEGQPAGLDREGDDAWPGAGIWQGAVELARAAGNRLAEAEEGVWRWVNRR</sequence>
<dbReference type="STRING" id="1447872.A0A1J9PFP3"/>
<dbReference type="AlphaFoldDB" id="A0A1J9PFP3"/>